<protein>
    <submittedName>
        <fullName evidence="1">DUF1818 family protein</fullName>
    </submittedName>
</protein>
<evidence type="ECO:0000313" key="1">
    <source>
        <dbReference type="EMBL" id="MBE9078434.1"/>
    </source>
</evidence>
<name>A0A8J7AGG8_9CYAN</name>
<dbReference type="GO" id="GO:0006355">
    <property type="term" value="P:regulation of DNA-templated transcription"/>
    <property type="evidence" value="ECO:0007669"/>
    <property type="project" value="InterPro"/>
</dbReference>
<dbReference type="GO" id="GO:0003677">
    <property type="term" value="F:DNA binding"/>
    <property type="evidence" value="ECO:0007669"/>
    <property type="project" value="InterPro"/>
</dbReference>
<dbReference type="Pfam" id="PF08848">
    <property type="entry name" value="DUF1818"/>
    <property type="match status" value="1"/>
</dbReference>
<sequence>MVKNLQSGSGWRLGCDRAASEFQGLVGGDDWAIELTAAEFADFCRLATQLAATMAAMSAALSDQERLTCEQETSRIWLEAEGYADRYSLRFILLTGRRGEGGWAVAATKQLLQALANSNFFEAE</sequence>
<keyword evidence="2" id="KW-1185">Reference proteome</keyword>
<dbReference type="InterPro" id="IPR014947">
    <property type="entry name" value="DUF1818"/>
</dbReference>
<proteinExistence type="predicted"/>
<organism evidence="1 2">
    <name type="scientific">Vasconcelosia minhoensis LEGE 07310</name>
    <dbReference type="NCBI Taxonomy" id="915328"/>
    <lineage>
        <taxon>Bacteria</taxon>
        <taxon>Bacillati</taxon>
        <taxon>Cyanobacteriota</taxon>
        <taxon>Cyanophyceae</taxon>
        <taxon>Nodosilineales</taxon>
        <taxon>Cymatolegaceae</taxon>
        <taxon>Vasconcelosia</taxon>
        <taxon>Vasconcelosia minhoensis</taxon>
    </lineage>
</organism>
<reference evidence="1" key="1">
    <citation type="submission" date="2020-10" db="EMBL/GenBank/DDBJ databases">
        <authorList>
            <person name="Castelo-Branco R."/>
            <person name="Eusebio N."/>
            <person name="Adriana R."/>
            <person name="Vieira A."/>
            <person name="Brugerolle De Fraissinette N."/>
            <person name="Rezende De Castro R."/>
            <person name="Schneider M.P."/>
            <person name="Vasconcelos V."/>
            <person name="Leao P.N."/>
        </authorList>
    </citation>
    <scope>NUCLEOTIDE SEQUENCE</scope>
    <source>
        <strain evidence="1">LEGE 07310</strain>
    </source>
</reference>
<gene>
    <name evidence="1" type="ORF">IQ241_14205</name>
</gene>
<dbReference type="AlphaFoldDB" id="A0A8J7AGG8"/>
<dbReference type="Gene3D" id="2.30.31.10">
    <property type="entry name" value="Transcriptional Coactivator Pc4, Chain A"/>
    <property type="match status" value="1"/>
</dbReference>
<evidence type="ECO:0000313" key="2">
    <source>
        <dbReference type="Proteomes" id="UP000636505"/>
    </source>
</evidence>
<dbReference type="SUPFAM" id="SSF54447">
    <property type="entry name" value="ssDNA-binding transcriptional regulator domain"/>
    <property type="match status" value="1"/>
</dbReference>
<dbReference type="EMBL" id="JADEXG010000032">
    <property type="protein sequence ID" value="MBE9078434.1"/>
    <property type="molecule type" value="Genomic_DNA"/>
</dbReference>
<dbReference type="RefSeq" id="WP_193908270.1">
    <property type="nucleotide sequence ID" value="NZ_JADEXG010000032.1"/>
</dbReference>
<dbReference type="InterPro" id="IPR009044">
    <property type="entry name" value="ssDNA-bd_transcriptional_reg"/>
</dbReference>
<dbReference type="Proteomes" id="UP000636505">
    <property type="component" value="Unassembled WGS sequence"/>
</dbReference>
<comment type="caution">
    <text evidence="1">The sequence shown here is derived from an EMBL/GenBank/DDBJ whole genome shotgun (WGS) entry which is preliminary data.</text>
</comment>
<accession>A0A8J7AGG8</accession>